<dbReference type="Pfam" id="PF15032">
    <property type="entry name" value="DUF4529"/>
    <property type="match status" value="1"/>
</dbReference>
<feature type="region of interest" description="Disordered" evidence="1">
    <location>
        <begin position="340"/>
        <end position="363"/>
    </location>
</feature>
<gene>
    <name evidence="2" type="ORF">RIMI_LOCUS22179147</name>
</gene>
<name>A0ABN9MKU1_9NEOB</name>
<evidence type="ECO:0000313" key="3">
    <source>
        <dbReference type="Proteomes" id="UP001176940"/>
    </source>
</evidence>
<evidence type="ECO:0000313" key="2">
    <source>
        <dbReference type="EMBL" id="CAJ0967380.1"/>
    </source>
</evidence>
<dbReference type="PANTHER" id="PTHR36869:SF1">
    <property type="entry name" value="CHROMOSOME 16 OPEN READING FRAME 46"/>
    <property type="match status" value="1"/>
</dbReference>
<feature type="compositionally biased region" description="Basic and acidic residues" evidence="1">
    <location>
        <begin position="155"/>
        <end position="178"/>
    </location>
</feature>
<feature type="region of interest" description="Disordered" evidence="1">
    <location>
        <begin position="144"/>
        <end position="184"/>
    </location>
</feature>
<comment type="caution">
    <text evidence="2">The sequence shown here is derived from an EMBL/GenBank/DDBJ whole genome shotgun (WGS) entry which is preliminary data.</text>
</comment>
<feature type="region of interest" description="Disordered" evidence="1">
    <location>
        <begin position="108"/>
        <end position="132"/>
    </location>
</feature>
<dbReference type="EMBL" id="CAUEEQ010078280">
    <property type="protein sequence ID" value="CAJ0967380.1"/>
    <property type="molecule type" value="Genomic_DNA"/>
</dbReference>
<protein>
    <submittedName>
        <fullName evidence="2">Uncharacterized protein</fullName>
    </submittedName>
</protein>
<proteinExistence type="predicted"/>
<dbReference type="InterPro" id="IPR027836">
    <property type="entry name" value="DUF4529"/>
</dbReference>
<feature type="compositionally biased region" description="Basic and acidic residues" evidence="1">
    <location>
        <begin position="344"/>
        <end position="356"/>
    </location>
</feature>
<reference evidence="2" key="1">
    <citation type="submission" date="2023-07" db="EMBL/GenBank/DDBJ databases">
        <authorList>
            <person name="Stuckert A."/>
        </authorList>
    </citation>
    <scope>NUCLEOTIDE SEQUENCE</scope>
</reference>
<organism evidence="2 3">
    <name type="scientific">Ranitomeya imitator</name>
    <name type="common">mimic poison frog</name>
    <dbReference type="NCBI Taxonomy" id="111125"/>
    <lineage>
        <taxon>Eukaryota</taxon>
        <taxon>Metazoa</taxon>
        <taxon>Chordata</taxon>
        <taxon>Craniata</taxon>
        <taxon>Vertebrata</taxon>
        <taxon>Euteleostomi</taxon>
        <taxon>Amphibia</taxon>
        <taxon>Batrachia</taxon>
        <taxon>Anura</taxon>
        <taxon>Neobatrachia</taxon>
        <taxon>Hyloidea</taxon>
        <taxon>Dendrobatidae</taxon>
        <taxon>Dendrobatinae</taxon>
        <taxon>Ranitomeya</taxon>
    </lineage>
</organism>
<dbReference type="Proteomes" id="UP001176940">
    <property type="component" value="Unassembled WGS sequence"/>
</dbReference>
<accession>A0ABN9MKU1</accession>
<sequence>MDIQDNDSLRETLQELEEFPQQVCSPREEEKELTEALVEISEKILEDDHKSIEWLIGTGWDEAARGWGPVSAMACLHLQKKQKKPKAGEATDCILCLDLCFIPESKDTTAETKPGTVTNHEKKSATQTNSADHGLAAAEKDLASGFTGHCPSTETAHDKVSSVEVSTREPRPNKEKNIQRNSSPITGKAFPLWTDCYNTKESPTFNVPLLLPPLKASPGNGHAEQMARRKEVLLHHMEKLPSKGFMGSTLAGQVLHNMDLRVEKKLLEVISNLPKEQLRVPQPLSFVTSYVPKIPAKDVDRLHWQNSLLVQKSLGVNASNVKHETSSAQVGFLHTRTMQNKRNMRQESRPLNDTKGRRAKSGGSPVIVLPSLTVTRVEIPVKIKMC</sequence>
<keyword evidence="3" id="KW-1185">Reference proteome</keyword>
<evidence type="ECO:0000256" key="1">
    <source>
        <dbReference type="SAM" id="MobiDB-lite"/>
    </source>
</evidence>
<dbReference type="PANTHER" id="PTHR36869">
    <property type="entry name" value="CHROMOSOME 16 OPEN READING FRAME 46"/>
    <property type="match status" value="1"/>
</dbReference>